<dbReference type="NCBIfam" id="TIGR00024">
    <property type="entry name" value="SbcD_rel_arch"/>
    <property type="match status" value="1"/>
</dbReference>
<dbReference type="EMBL" id="DVAB01000016">
    <property type="protein sequence ID" value="HIK00204.1"/>
    <property type="molecule type" value="Genomic_DNA"/>
</dbReference>
<dbReference type="Proteomes" id="UP000646946">
    <property type="component" value="Unassembled WGS sequence"/>
</dbReference>
<dbReference type="PANTHER" id="PTHR39323:SF1">
    <property type="entry name" value="BLR1149 PROTEIN"/>
    <property type="match status" value="1"/>
</dbReference>
<sequence>MKLLPEVEALDLGIYLQKENTFIISDLHLGYEKELHMRGILVPPFQFNEIKARLERIFQEYPTFKYIVINGDLKHEFGRISNQEWDEILELIDILSIHCEKIIVIKGNHDIILDRITNKRNVQFEKIGFSPSKNIFITHGHIIPKKDKRLSDAKTIIIGNEHPAVSLTDGIITEKYKCFLKGSWKRKNLIVQPSFCLVTEGTDILREEVISEFLEDLNLKNFEVFVVAAPDEIKYFGKIKNLEKPQK</sequence>
<proteinExistence type="predicted"/>
<dbReference type="Gene3D" id="3.60.21.10">
    <property type="match status" value="1"/>
</dbReference>
<accession>A0A832XGH6</accession>
<comment type="caution">
    <text evidence="2">The sequence shown here is derived from an EMBL/GenBank/DDBJ whole genome shotgun (WGS) entry which is preliminary data.</text>
</comment>
<name>A0A832XGH6_9ARCH</name>
<dbReference type="PIRSF" id="PIRSF000887">
    <property type="entry name" value="Pesterase_MJ0037"/>
    <property type="match status" value="1"/>
</dbReference>
<feature type="domain" description="Calcineurin-like phosphoesterase" evidence="1">
    <location>
        <begin position="23"/>
        <end position="166"/>
    </location>
</feature>
<dbReference type="Pfam" id="PF00149">
    <property type="entry name" value="Metallophos"/>
    <property type="match status" value="1"/>
</dbReference>
<evidence type="ECO:0000313" key="2">
    <source>
        <dbReference type="EMBL" id="HIK00204.1"/>
    </source>
</evidence>
<protein>
    <submittedName>
        <fullName evidence="2">Metallophosphoesterase</fullName>
    </submittedName>
</protein>
<dbReference type="AlphaFoldDB" id="A0A832XGH6"/>
<reference evidence="2 3" key="1">
    <citation type="journal article" name="Nat. Commun.">
        <title>Undinarchaeota illuminate DPANN phylogeny and the impact of gene transfer on archaeal evolution.</title>
        <authorList>
            <person name="Dombrowski N."/>
            <person name="Williams T.A."/>
            <person name="Sun J."/>
            <person name="Woodcroft B.J."/>
            <person name="Lee J.H."/>
            <person name="Minh B.Q."/>
            <person name="Rinke C."/>
            <person name="Spang A."/>
        </authorList>
    </citation>
    <scope>NUCLEOTIDE SEQUENCE [LARGE SCALE GENOMIC DNA]</scope>
    <source>
        <strain evidence="2">MAG_bin1129</strain>
    </source>
</reference>
<dbReference type="InterPro" id="IPR029052">
    <property type="entry name" value="Metallo-depent_PP-like"/>
</dbReference>
<dbReference type="CDD" id="cd07391">
    <property type="entry name" value="MPP_PF1019"/>
    <property type="match status" value="1"/>
</dbReference>
<dbReference type="GO" id="GO:0016787">
    <property type="term" value="F:hydrolase activity"/>
    <property type="evidence" value="ECO:0007669"/>
    <property type="project" value="InterPro"/>
</dbReference>
<dbReference type="SUPFAM" id="SSF56300">
    <property type="entry name" value="Metallo-dependent phosphatases"/>
    <property type="match status" value="1"/>
</dbReference>
<evidence type="ECO:0000313" key="3">
    <source>
        <dbReference type="Proteomes" id="UP000646946"/>
    </source>
</evidence>
<gene>
    <name evidence="2" type="ORF">H1016_01555</name>
</gene>
<keyword evidence="3" id="KW-1185">Reference proteome</keyword>
<dbReference type="PANTHER" id="PTHR39323">
    <property type="entry name" value="BLR1149 PROTEIN"/>
    <property type="match status" value="1"/>
</dbReference>
<organism evidence="2 3">
    <name type="scientific">Candidatus Naiadarchaeum limnaeum</name>
    <dbReference type="NCBI Taxonomy" id="2756139"/>
    <lineage>
        <taxon>Archaea</taxon>
        <taxon>Candidatus Undinarchaeota</taxon>
        <taxon>Candidatus Undinarchaeia</taxon>
        <taxon>Candidatus Naiadarchaeales</taxon>
        <taxon>Candidatus Naiadarchaeaceae</taxon>
        <taxon>Candidatus Naiadarchaeum</taxon>
    </lineage>
</organism>
<evidence type="ECO:0000259" key="1">
    <source>
        <dbReference type="Pfam" id="PF00149"/>
    </source>
</evidence>
<dbReference type="InterPro" id="IPR004376">
    <property type="entry name" value="Pesterase_MJ0037"/>
</dbReference>
<dbReference type="InterPro" id="IPR004843">
    <property type="entry name" value="Calcineurin-like_PHP"/>
</dbReference>
<dbReference type="InterPro" id="IPR024173">
    <property type="entry name" value="Pesterase_MJ0037-like"/>
</dbReference>